<dbReference type="Pfam" id="PF01757">
    <property type="entry name" value="Acyl_transf_3"/>
    <property type="match status" value="1"/>
</dbReference>
<feature type="transmembrane region" description="Helical" evidence="1">
    <location>
        <begin position="12"/>
        <end position="32"/>
    </location>
</feature>
<feature type="transmembrane region" description="Helical" evidence="1">
    <location>
        <begin position="52"/>
        <end position="74"/>
    </location>
</feature>
<name>A0AAD6D360_9EURO</name>
<dbReference type="InterPro" id="IPR050879">
    <property type="entry name" value="Acyltransferase_3"/>
</dbReference>
<dbReference type="Proteomes" id="UP001220324">
    <property type="component" value="Unassembled WGS sequence"/>
</dbReference>
<dbReference type="InterPro" id="IPR002656">
    <property type="entry name" value="Acyl_transf_3_dom"/>
</dbReference>
<proteinExistence type="predicted"/>
<dbReference type="GO" id="GO:0016747">
    <property type="term" value="F:acyltransferase activity, transferring groups other than amino-acyl groups"/>
    <property type="evidence" value="ECO:0007669"/>
    <property type="project" value="InterPro"/>
</dbReference>
<keyword evidence="4" id="KW-1185">Reference proteome</keyword>
<feature type="transmembrane region" description="Helical" evidence="1">
    <location>
        <begin position="243"/>
        <end position="264"/>
    </location>
</feature>
<dbReference type="PANTHER" id="PTHR23028">
    <property type="entry name" value="ACETYLTRANSFERASE"/>
    <property type="match status" value="1"/>
</dbReference>
<evidence type="ECO:0000256" key="1">
    <source>
        <dbReference type="SAM" id="Phobius"/>
    </source>
</evidence>
<keyword evidence="1" id="KW-1133">Transmembrane helix</keyword>
<dbReference type="AlphaFoldDB" id="A0AAD6D360"/>
<comment type="caution">
    <text evidence="3">The sequence shown here is derived from an EMBL/GenBank/DDBJ whole genome shotgun (WGS) entry which is preliminary data.</text>
</comment>
<protein>
    <recommendedName>
        <fullName evidence="2">Acyltransferase 3 domain-containing protein</fullName>
    </recommendedName>
</protein>
<evidence type="ECO:0000313" key="4">
    <source>
        <dbReference type="Proteomes" id="UP001220324"/>
    </source>
</evidence>
<accession>A0AAD6D360</accession>
<keyword evidence="1" id="KW-0812">Transmembrane</keyword>
<feature type="transmembrane region" description="Helical" evidence="1">
    <location>
        <begin position="206"/>
        <end position="223"/>
    </location>
</feature>
<dbReference type="PANTHER" id="PTHR23028:SF128">
    <property type="entry name" value="ACYLTRANSFERASE 3 DOMAIN-CONTAINING PROTEIN"/>
    <property type="match status" value="1"/>
</dbReference>
<feature type="domain" description="Acyltransferase 3" evidence="2">
    <location>
        <begin position="9"/>
        <end position="387"/>
    </location>
</feature>
<sequence>MSLKKRSDNWIDGLRGIAALIVVTYHLCSAFANWLNSPALTENGVVFLFQQPFLRLIVAGRFSVSLFFLITGYVNSVQSIKHIRNGEQSGVLTKLSTNTIIRAARLIVPTNMAILGIWLVCQLNGFRFACSVDAPWIRVVASAGPPGPTFHDAIIGLFRNWVMFWQNGVSPYDPTYWTIPFFLKASMLVYLTLLATTFTTRRFTKLLLISLYCFAWLGGEALMELPTYAGMFLAVLNADYGSQATSIVPAPISAMMILSGLFFASYPDENSSWAPWSRALDLMGQYIVPTGGDVNRYINSLGTTLFVYGMFFSRDGRRVLAHPFMNFLGRISFPIYLLHDTLIRTVLSWVIYGKCLFEKAPVDKEGKPMYYQRGGFTTFAVAIPLFYITLIYVAYLWTLHVDPVCEKLISWLRKKAFGENDSEKDGLEAVGEGILGGYLKS</sequence>
<evidence type="ECO:0000259" key="2">
    <source>
        <dbReference type="Pfam" id="PF01757"/>
    </source>
</evidence>
<keyword evidence="1" id="KW-0472">Membrane</keyword>
<feature type="transmembrane region" description="Helical" evidence="1">
    <location>
        <begin position="106"/>
        <end position="126"/>
    </location>
</feature>
<feature type="transmembrane region" description="Helical" evidence="1">
    <location>
        <begin position="175"/>
        <end position="194"/>
    </location>
</feature>
<evidence type="ECO:0000313" key="3">
    <source>
        <dbReference type="EMBL" id="KAJ5547106.1"/>
    </source>
</evidence>
<organism evidence="3 4">
    <name type="scientific">Penicillium frequentans</name>
    <dbReference type="NCBI Taxonomy" id="3151616"/>
    <lineage>
        <taxon>Eukaryota</taxon>
        <taxon>Fungi</taxon>
        <taxon>Dikarya</taxon>
        <taxon>Ascomycota</taxon>
        <taxon>Pezizomycotina</taxon>
        <taxon>Eurotiomycetes</taxon>
        <taxon>Eurotiomycetidae</taxon>
        <taxon>Eurotiales</taxon>
        <taxon>Aspergillaceae</taxon>
        <taxon>Penicillium</taxon>
    </lineage>
</organism>
<feature type="transmembrane region" description="Helical" evidence="1">
    <location>
        <begin position="376"/>
        <end position="397"/>
    </location>
</feature>
<reference evidence="3 4" key="1">
    <citation type="journal article" date="2023" name="IMA Fungus">
        <title>Comparative genomic study of the Penicillium genus elucidates a diverse pangenome and 15 lateral gene transfer events.</title>
        <authorList>
            <person name="Petersen C."/>
            <person name="Sorensen T."/>
            <person name="Nielsen M.R."/>
            <person name="Sondergaard T.E."/>
            <person name="Sorensen J.L."/>
            <person name="Fitzpatrick D.A."/>
            <person name="Frisvad J.C."/>
            <person name="Nielsen K.L."/>
        </authorList>
    </citation>
    <scope>NUCLEOTIDE SEQUENCE [LARGE SCALE GENOMIC DNA]</scope>
    <source>
        <strain evidence="3 4">IBT 35679</strain>
    </source>
</reference>
<gene>
    <name evidence="3" type="ORF">N7494_004691</name>
</gene>
<dbReference type="EMBL" id="JAQIZZ010000003">
    <property type="protein sequence ID" value="KAJ5547106.1"/>
    <property type="molecule type" value="Genomic_DNA"/>
</dbReference>